<reference evidence="5" key="1">
    <citation type="journal article" date="2017" name="Plant J.">
        <title>The pomegranate (Punica granatum L.) genome and the genomics of punicalagin biosynthesis.</title>
        <authorList>
            <person name="Qin G."/>
            <person name="Xu C."/>
            <person name="Ming R."/>
            <person name="Tang H."/>
            <person name="Guyot R."/>
            <person name="Kramer E.M."/>
            <person name="Hu Y."/>
            <person name="Yi X."/>
            <person name="Qi Y."/>
            <person name="Xu X."/>
            <person name="Gao Z."/>
            <person name="Pan H."/>
            <person name="Jian J."/>
            <person name="Tian Y."/>
            <person name="Yue Z."/>
            <person name="Xu Y."/>
        </authorList>
    </citation>
    <scope>NUCLEOTIDE SEQUENCE [LARGE SCALE GENOMIC DNA]</scope>
    <source>
        <strain evidence="5">cv. Dabenzi</strain>
    </source>
</reference>
<feature type="domain" description="C2 NT-type" evidence="3">
    <location>
        <begin position="6"/>
        <end position="141"/>
    </location>
</feature>
<feature type="compositionally biased region" description="Low complexity" evidence="2">
    <location>
        <begin position="196"/>
        <end position="212"/>
    </location>
</feature>
<feature type="coiled-coil region" evidence="1">
    <location>
        <begin position="391"/>
        <end position="425"/>
    </location>
</feature>
<dbReference type="GeneID" id="116205638"/>
<dbReference type="PROSITE" id="PS51840">
    <property type="entry name" value="C2_NT"/>
    <property type="match status" value="1"/>
</dbReference>
<evidence type="ECO:0000313" key="4">
    <source>
        <dbReference type="EMBL" id="OWM85329.1"/>
    </source>
</evidence>
<reference evidence="7" key="4">
    <citation type="submission" date="2025-04" db="UniProtKB">
        <authorList>
            <consortium name="RefSeq"/>
        </authorList>
    </citation>
    <scope>IDENTIFICATION</scope>
    <source>
        <tissue evidence="7">Leaf</tissue>
    </source>
</reference>
<dbReference type="PANTHER" id="PTHR34452">
    <property type="entry name" value="MYOSIN HEAVY CHAIN-RELATED PROTEIN"/>
    <property type="match status" value="1"/>
</dbReference>
<dbReference type="Proteomes" id="UP000515151">
    <property type="component" value="Chromosome 4"/>
</dbReference>
<name>A0A218XKX5_PUNGR</name>
<feature type="compositionally biased region" description="Low complexity" evidence="2">
    <location>
        <begin position="834"/>
        <end position="848"/>
    </location>
</feature>
<organism evidence="4 5">
    <name type="scientific">Punica granatum</name>
    <name type="common">Pomegranate</name>
    <dbReference type="NCBI Taxonomy" id="22663"/>
    <lineage>
        <taxon>Eukaryota</taxon>
        <taxon>Viridiplantae</taxon>
        <taxon>Streptophyta</taxon>
        <taxon>Embryophyta</taxon>
        <taxon>Tracheophyta</taxon>
        <taxon>Spermatophyta</taxon>
        <taxon>Magnoliopsida</taxon>
        <taxon>eudicotyledons</taxon>
        <taxon>Gunneridae</taxon>
        <taxon>Pentapetalae</taxon>
        <taxon>rosids</taxon>
        <taxon>malvids</taxon>
        <taxon>Myrtales</taxon>
        <taxon>Lythraceae</taxon>
        <taxon>Punica</taxon>
    </lineage>
</organism>
<dbReference type="RefSeq" id="XP_031394130.1">
    <property type="nucleotide sequence ID" value="XM_031538270.1"/>
</dbReference>
<dbReference type="PANTHER" id="PTHR34452:SF7">
    <property type="entry name" value="MYOSIN HEAVY CHAIN-RELATED PROTEIN"/>
    <property type="match status" value="1"/>
</dbReference>
<evidence type="ECO:0000313" key="7">
    <source>
        <dbReference type="RefSeq" id="XP_031394130.1"/>
    </source>
</evidence>
<evidence type="ECO:0000313" key="5">
    <source>
        <dbReference type="Proteomes" id="UP000197138"/>
    </source>
</evidence>
<feature type="compositionally biased region" description="Basic and acidic residues" evidence="2">
    <location>
        <begin position="780"/>
        <end position="791"/>
    </location>
</feature>
<proteinExistence type="predicted"/>
<reference evidence="6" key="3">
    <citation type="journal article" date="2020" name="Plant Biotechnol. J.">
        <title>The pomegranate (Punica granatum L.) draft genome dissects genetic divergence between soft- and hard-seeded cultivars.</title>
        <authorList>
            <person name="Luo X."/>
            <person name="Li H."/>
            <person name="Wu Z."/>
            <person name="Yao W."/>
            <person name="Zhao P."/>
            <person name="Cao D."/>
            <person name="Yu H."/>
            <person name="Li K."/>
            <person name="Poudel K."/>
            <person name="Zhao D."/>
            <person name="Zhang F."/>
            <person name="Xia X."/>
            <person name="Chen L."/>
            <person name="Wang Q."/>
            <person name="Jing D."/>
            <person name="Cao S."/>
        </authorList>
    </citation>
    <scope>NUCLEOTIDE SEQUENCE [LARGE SCALE GENOMIC DNA]</scope>
</reference>
<dbReference type="Proteomes" id="UP000197138">
    <property type="component" value="Unassembled WGS sequence"/>
</dbReference>
<feature type="coiled-coil region" evidence="1">
    <location>
        <begin position="463"/>
        <end position="596"/>
    </location>
</feature>
<dbReference type="EMBL" id="MTKT01001287">
    <property type="protein sequence ID" value="OWM85329.1"/>
    <property type="molecule type" value="Genomic_DNA"/>
</dbReference>
<dbReference type="Pfam" id="PF10358">
    <property type="entry name" value="NT-C2"/>
    <property type="match status" value="1"/>
</dbReference>
<sequence>MFKPGRWRGEKNRVKAVFKLRFHATQVSEIGAEALVVSVVPADAGKPPVRSDKATILDGRCQWETPIYERVIFIRDLRTGKINRRIYRFVVSAGSGRANSVGEGSVDFADYVEATKASSVSFPLKNSNSNAVLHVLIQKVEENDDQSAAEVYEDTDIKFKERNSTSQLSNAEKDESIMSNFTENAKSNGYGIASSGSDLTLSTTSESSSSGLNTPREMGTRPSNIEQQDPASFLSLLSYASVPKSPVAEANPKSYEDNGRSQWEWAFDQKHKTDDIGENPNSEVKRLRAELSTMARKMDVSEMELQTMRRQIMKENKRGQELMKEVEGLREDRDLLKEECRVLRAFKTRFEESKAKHTLSEDGGDLRAIIEEVRQEVNYEKEMNLNLKLQLQKTQESNEELILAVRDLDEMLEQKNQEILELSSRLELPKKDEVDTDEDQKVLEELVWEHKVGKDSDPQETNLVEVYKELEVCRREKEELEMQMEQLALDYEILKQENHKIMHKLEQSELKEQLKAHYDCSSGFELETRVEVLEKDLEEKSKEFSDSVATINKLKLHVRNLEEELESREKEFEANLEEIARERIEQEKRAIRAETALRKMQLRNANTADRLQEEFRRLSMQMTSMFDENEKTAMRAMKEASELRKEKSELEELLAKTDEEIRSVRKSCEEKVARLSSEMDAKEDQVESLKNEILKLREENDHLSEQVKQNEDLRADLGRLQAEITETEVVMKRASEERNKLFERITLLKEESEEKEKIIQRLESELESVKSELSNMKGSVSEHDSEKEKLRKQVSQLKSDLQKKEDAITRSEKKNTGRSTVSNGMKSPLRNNRSAAPASPGPPGNKEVSSLKEKIKLLEGKIALKDAEVKASTSSASEKEKEMQNRIEEFERRLEEQNQILSSIKEPQFREEFDNVIQRNGAGEIRNDLEALFTESEMLKGRNKSMETELKDLQERYSEMSVKFAEVEGERQQLVMALRNIKNPKS</sequence>
<feature type="compositionally biased region" description="Polar residues" evidence="2">
    <location>
        <begin position="817"/>
        <end position="833"/>
    </location>
</feature>
<feature type="coiled-coil region" evidence="1">
    <location>
        <begin position="936"/>
        <end position="970"/>
    </location>
</feature>
<dbReference type="AlphaFoldDB" id="A0A218XKX5"/>
<protein>
    <submittedName>
        <fullName evidence="7">Leucine-rich repeat-containing protein DDB_G0290503</fullName>
    </submittedName>
</protein>
<dbReference type="OrthoDB" id="765176at2759"/>
<feature type="region of interest" description="Disordered" evidence="2">
    <location>
        <begin position="866"/>
        <end position="885"/>
    </location>
</feature>
<keyword evidence="1" id="KW-0175">Coiled coil</keyword>
<dbReference type="Gene3D" id="1.10.287.1490">
    <property type="match status" value="1"/>
</dbReference>
<dbReference type="InterPro" id="IPR019448">
    <property type="entry name" value="NT-C2"/>
</dbReference>
<accession>A0A218XKX5</accession>
<feature type="coiled-coil region" evidence="1">
    <location>
        <begin position="284"/>
        <end position="339"/>
    </location>
</feature>
<feature type="region of interest" description="Disordered" evidence="2">
    <location>
        <begin position="196"/>
        <end position="226"/>
    </location>
</feature>
<feature type="region of interest" description="Disordered" evidence="2">
    <location>
        <begin position="770"/>
        <end position="852"/>
    </location>
</feature>
<keyword evidence="6" id="KW-1185">Reference proteome</keyword>
<evidence type="ECO:0000256" key="1">
    <source>
        <dbReference type="SAM" id="Coils"/>
    </source>
</evidence>
<gene>
    <name evidence="7" type="primary">LOC116205638</name>
    <name evidence="4" type="ORF">CDL15_Pgr028116</name>
</gene>
<evidence type="ECO:0000256" key="2">
    <source>
        <dbReference type="SAM" id="MobiDB-lite"/>
    </source>
</evidence>
<feature type="compositionally biased region" description="Basic and acidic residues" evidence="2">
    <location>
        <begin position="800"/>
        <end position="815"/>
    </location>
</feature>
<reference evidence="4" key="2">
    <citation type="submission" date="2017-06" db="EMBL/GenBank/DDBJ databases">
        <title>The pomegranate genome and the genomics of punicalagin biosynthesis.</title>
        <authorList>
            <person name="Xu C."/>
        </authorList>
    </citation>
    <scope>NUCLEOTIDE SEQUENCE [LARGE SCALE GENOMIC DNA]</scope>
    <source>
        <tissue evidence="4">Fresh leaf</tissue>
    </source>
</reference>
<evidence type="ECO:0000313" key="6">
    <source>
        <dbReference type="Proteomes" id="UP000515151"/>
    </source>
</evidence>
<evidence type="ECO:0000259" key="3">
    <source>
        <dbReference type="PROSITE" id="PS51840"/>
    </source>
</evidence>